<evidence type="ECO:0000256" key="2">
    <source>
        <dbReference type="ARBA" id="ARBA00022679"/>
    </source>
</evidence>
<dbReference type="Gene3D" id="3.40.50.150">
    <property type="entry name" value="Vaccinia Virus protein VP39"/>
    <property type="match status" value="1"/>
</dbReference>
<evidence type="ECO:0008006" key="5">
    <source>
        <dbReference type="Google" id="ProtNLM"/>
    </source>
</evidence>
<dbReference type="SUPFAM" id="SSF53335">
    <property type="entry name" value="S-adenosyl-L-methionine-dependent methyltransferases"/>
    <property type="match status" value="1"/>
</dbReference>
<dbReference type="PANTHER" id="PTHR43619:SF2">
    <property type="entry name" value="S-ADENOSYL-L-METHIONINE-DEPENDENT METHYLTRANSFERASES SUPERFAMILY PROTEIN"/>
    <property type="match status" value="1"/>
</dbReference>
<dbReference type="GO" id="GO:0032259">
    <property type="term" value="P:methylation"/>
    <property type="evidence" value="ECO:0007669"/>
    <property type="project" value="UniProtKB-KW"/>
</dbReference>
<dbReference type="InterPro" id="IPR029063">
    <property type="entry name" value="SAM-dependent_MTases_sf"/>
</dbReference>
<dbReference type="GO" id="GO:0008168">
    <property type="term" value="F:methyltransferase activity"/>
    <property type="evidence" value="ECO:0007669"/>
    <property type="project" value="UniProtKB-KW"/>
</dbReference>
<keyword evidence="2" id="KW-0808">Transferase</keyword>
<dbReference type="Proteomes" id="UP000231019">
    <property type="component" value="Unassembled WGS sequence"/>
</dbReference>
<dbReference type="AlphaFoldDB" id="A0A2M7FXX4"/>
<evidence type="ECO:0000313" key="3">
    <source>
        <dbReference type="EMBL" id="PIW14162.1"/>
    </source>
</evidence>
<dbReference type="EMBL" id="PFFQ01000063">
    <property type="protein sequence ID" value="PIW14162.1"/>
    <property type="molecule type" value="Genomic_DNA"/>
</dbReference>
<dbReference type="PANTHER" id="PTHR43619">
    <property type="entry name" value="S-ADENOSYL-L-METHIONINE-DEPENDENT METHYLTRANSFERASE YKTD-RELATED"/>
    <property type="match status" value="1"/>
</dbReference>
<proteinExistence type="predicted"/>
<name>A0A2M7FXX4_9BACT</name>
<evidence type="ECO:0000313" key="4">
    <source>
        <dbReference type="Proteomes" id="UP000231019"/>
    </source>
</evidence>
<keyword evidence="1" id="KW-0489">Methyltransferase</keyword>
<accession>A0A2M7FXX4</accession>
<dbReference type="InterPro" id="IPR007213">
    <property type="entry name" value="Ppm1/Ppm2/Tcmp"/>
</dbReference>
<gene>
    <name evidence="3" type="ORF">COW36_22560</name>
</gene>
<comment type="caution">
    <text evidence="3">The sequence shown here is derived from an EMBL/GenBank/DDBJ whole genome shotgun (WGS) entry which is preliminary data.</text>
</comment>
<sequence length="266" mass="30104">MNPDFSVLGQTGLLPLWGRYQWHLNPLLDFKDPVSERMVKSLDYDFSSIDRKIGGYGIAAWGNRTYQIDQISRAHLLQPQACVVNLGVGLDDPFSRIYQGRGRVLDCDFEDVLNFRDQFIQADPMRTMVRDSFLAFSWVNTVKAWQLEEPLICLAGVSMYLKPEQIEELLRKVYSAFPKAKMVFDALSPWGIQLLNKGMAESELPQEPVFWGLKDKQSLLPCLPEHAVVQIESLFKGLPPGVADFKTQLQIAAANLIGISKLVRIS</sequence>
<organism evidence="3 4">
    <name type="scientific">bacterium (Candidatus Blackallbacteria) CG17_big_fil_post_rev_8_21_14_2_50_48_46</name>
    <dbReference type="NCBI Taxonomy" id="2014261"/>
    <lineage>
        <taxon>Bacteria</taxon>
        <taxon>Candidatus Blackallbacteria</taxon>
    </lineage>
</organism>
<reference evidence="3 4" key="1">
    <citation type="submission" date="2017-09" db="EMBL/GenBank/DDBJ databases">
        <title>Depth-based differentiation of microbial function through sediment-hosted aquifers and enrichment of novel symbionts in the deep terrestrial subsurface.</title>
        <authorList>
            <person name="Probst A.J."/>
            <person name="Ladd B."/>
            <person name="Jarett J.K."/>
            <person name="Geller-Mcgrath D.E."/>
            <person name="Sieber C.M."/>
            <person name="Emerson J.B."/>
            <person name="Anantharaman K."/>
            <person name="Thomas B.C."/>
            <person name="Malmstrom R."/>
            <person name="Stieglmeier M."/>
            <person name="Klingl A."/>
            <person name="Woyke T."/>
            <person name="Ryan C.M."/>
            <person name="Banfield J.F."/>
        </authorList>
    </citation>
    <scope>NUCLEOTIDE SEQUENCE [LARGE SCALE GENOMIC DNA]</scope>
    <source>
        <strain evidence="3">CG17_big_fil_post_rev_8_21_14_2_50_48_46</strain>
    </source>
</reference>
<evidence type="ECO:0000256" key="1">
    <source>
        <dbReference type="ARBA" id="ARBA00022603"/>
    </source>
</evidence>
<dbReference type="Pfam" id="PF04072">
    <property type="entry name" value="LCM"/>
    <property type="match status" value="1"/>
</dbReference>
<protein>
    <recommendedName>
        <fullName evidence="5">Methyltransferase</fullName>
    </recommendedName>
</protein>